<dbReference type="Pfam" id="PF03466">
    <property type="entry name" value="LysR_substrate"/>
    <property type="match status" value="1"/>
</dbReference>
<organism evidence="6 9">
    <name type="scientific">Vibrio tubiashii ATCC 19109</name>
    <dbReference type="NCBI Taxonomy" id="1051646"/>
    <lineage>
        <taxon>Bacteria</taxon>
        <taxon>Pseudomonadati</taxon>
        <taxon>Pseudomonadota</taxon>
        <taxon>Gammaproteobacteria</taxon>
        <taxon>Vibrionales</taxon>
        <taxon>Vibrionaceae</taxon>
        <taxon>Vibrio</taxon>
        <taxon>Vibrio oreintalis group</taxon>
    </lineage>
</organism>
<dbReference type="AlphaFoldDB" id="F9T8E0"/>
<evidence type="ECO:0000313" key="9">
    <source>
        <dbReference type="Proteomes" id="UP000030071"/>
    </source>
</evidence>
<dbReference type="STRING" id="1051646.IX91_18245"/>
<dbReference type="GO" id="GO:0003700">
    <property type="term" value="F:DNA-binding transcription factor activity"/>
    <property type="evidence" value="ECO:0007669"/>
    <property type="project" value="InterPro"/>
</dbReference>
<dbReference type="GeneID" id="23446675"/>
<evidence type="ECO:0000313" key="6">
    <source>
        <dbReference type="EMBL" id="AIW16041.1"/>
    </source>
</evidence>
<proteinExistence type="inferred from homology"/>
<dbReference type="InterPro" id="IPR000847">
    <property type="entry name" value="LysR_HTH_N"/>
</dbReference>
<reference evidence="7 8" key="2">
    <citation type="journal article" date="2012" name="Int. J. Syst. Evol. Microbiol.">
        <title>Vibrio caribbeanicus sp. nov., isolated from the marine sponge Scleritoderma cyanea.</title>
        <authorList>
            <person name="Hoffmann M."/>
            <person name="Monday S.R."/>
            <person name="Allard M.W."/>
            <person name="Strain E.A."/>
            <person name="Whittaker P."/>
            <person name="Naum M."/>
            <person name="McCarthy P.J."/>
            <person name="Lopez J.V."/>
            <person name="Fischer M."/>
            <person name="Brown E.W."/>
        </authorList>
    </citation>
    <scope>NUCLEOTIDE SEQUENCE [LARGE SCALE GENOMIC DNA]</scope>
    <source>
        <strain evidence="7 8">ATCC 19109</strain>
    </source>
</reference>
<evidence type="ECO:0000256" key="4">
    <source>
        <dbReference type="ARBA" id="ARBA00023163"/>
    </source>
</evidence>
<comment type="similarity">
    <text evidence="1">Belongs to the LysR transcriptional regulatory family.</text>
</comment>
<evidence type="ECO:0000313" key="8">
    <source>
        <dbReference type="Proteomes" id="UP000003836"/>
    </source>
</evidence>
<dbReference type="InterPro" id="IPR036390">
    <property type="entry name" value="WH_DNA-bd_sf"/>
</dbReference>
<dbReference type="EMBL" id="AFWI01000165">
    <property type="protein sequence ID" value="EGU52720.1"/>
    <property type="molecule type" value="Genomic_DNA"/>
</dbReference>
<dbReference type="PANTHER" id="PTHR30118">
    <property type="entry name" value="HTH-TYPE TRANSCRIPTIONAL REGULATOR LEUO-RELATED"/>
    <property type="match status" value="1"/>
</dbReference>
<name>F9T8E0_9VIBR</name>
<dbReference type="GO" id="GO:0003677">
    <property type="term" value="F:DNA binding"/>
    <property type="evidence" value="ECO:0007669"/>
    <property type="project" value="UniProtKB-KW"/>
</dbReference>
<feature type="domain" description="HTH lysR-type" evidence="5">
    <location>
        <begin position="1"/>
        <end position="61"/>
    </location>
</feature>
<dbReference type="KEGG" id="vtu:IX91_18245"/>
<evidence type="ECO:0000313" key="7">
    <source>
        <dbReference type="EMBL" id="EGU52720.1"/>
    </source>
</evidence>
<gene>
    <name evidence="6" type="ORF">IX91_18245</name>
    <name evidence="7" type="ORF">VITU9109_08592</name>
</gene>
<dbReference type="EMBL" id="CP009355">
    <property type="protein sequence ID" value="AIW16041.1"/>
    <property type="molecule type" value="Genomic_DNA"/>
</dbReference>
<dbReference type="InterPro" id="IPR005119">
    <property type="entry name" value="LysR_subst-bd"/>
</dbReference>
<dbReference type="HOGENOM" id="CLU_039613_39_2_6"/>
<dbReference type="RefSeq" id="WP_004746010.1">
    <property type="nucleotide sequence ID" value="NZ_AFWI01000165.1"/>
</dbReference>
<dbReference type="SUPFAM" id="SSF46785">
    <property type="entry name" value="Winged helix' DNA-binding domain"/>
    <property type="match status" value="1"/>
</dbReference>
<keyword evidence="4" id="KW-0804">Transcription</keyword>
<dbReference type="InterPro" id="IPR050389">
    <property type="entry name" value="LysR-type_TF"/>
</dbReference>
<dbReference type="Proteomes" id="UP000030071">
    <property type="component" value="Chromosome 2"/>
</dbReference>
<dbReference type="Gene3D" id="1.10.10.10">
    <property type="entry name" value="Winged helix-like DNA-binding domain superfamily/Winged helix DNA-binding domain"/>
    <property type="match status" value="1"/>
</dbReference>
<dbReference type="InterPro" id="IPR036388">
    <property type="entry name" value="WH-like_DNA-bd_sf"/>
</dbReference>
<accession>F9T8E0</accession>
<sequence length="301" mass="34467">MIEKDLNLLKFLKVLSEEKQTVLAAKQLKISQPTVSAMLKKLRVEFDDNLFIRNKNILEPTPRCEEILAQLPELFERLDNLYLDKDSWDISSVEGDIQIFLPSPLIDIIAPSLVNKLCISAPNATVECSVWTENTVRQLEQSPNAWGVCYEPVQSSKNLIGKLLYEDRFMLVMREDHPIQNNQLSEVSQYPVCVTIIPGFAEGSRMEMFIKRYKLEKKISARVSNMSLMFELLQDSDFIGSTSRLHTKCLPSGIRTMATPPEVNPKILNKNLSFFSSQRNRNNPIADWLYKEIKTIIDALV</sequence>
<dbReference type="Proteomes" id="UP000003836">
    <property type="component" value="Unassembled WGS sequence"/>
</dbReference>
<keyword evidence="3" id="KW-0238">DNA-binding</keyword>
<evidence type="ECO:0000256" key="1">
    <source>
        <dbReference type="ARBA" id="ARBA00009437"/>
    </source>
</evidence>
<reference evidence="7" key="1">
    <citation type="submission" date="2011-08" db="EMBL/GenBank/DDBJ databases">
        <authorList>
            <person name="Hoffman M."/>
            <person name="Strain E.A."/>
            <person name="Brown E."/>
            <person name="Allard M.W."/>
        </authorList>
    </citation>
    <scope>NUCLEOTIDE SEQUENCE</scope>
    <source>
        <strain evidence="7">ATCC 19109</strain>
    </source>
</reference>
<keyword evidence="2" id="KW-0805">Transcription regulation</keyword>
<protein>
    <submittedName>
        <fullName evidence="6 7">Transcriptional regulator</fullName>
    </submittedName>
</protein>
<evidence type="ECO:0000256" key="2">
    <source>
        <dbReference type="ARBA" id="ARBA00023015"/>
    </source>
</evidence>
<evidence type="ECO:0000259" key="5">
    <source>
        <dbReference type="PROSITE" id="PS50931"/>
    </source>
</evidence>
<reference evidence="6 9" key="3">
    <citation type="submission" date="2014-08" db="EMBL/GenBank/DDBJ databases">
        <title>First Complete Genome Sequence of the Shellfish Pathogen Vibrio tubiashii.</title>
        <authorList>
            <person name="Richards G.P."/>
            <person name="Needleman D.S."/>
            <person name="Watson M.A."/>
            <person name="Bono J.L."/>
        </authorList>
    </citation>
    <scope>NUCLEOTIDE SEQUENCE [LARGE SCALE GENOMIC DNA]</scope>
    <source>
        <strain evidence="6 9">ATCC 19109</strain>
    </source>
</reference>
<evidence type="ECO:0000256" key="3">
    <source>
        <dbReference type="ARBA" id="ARBA00023125"/>
    </source>
</evidence>
<keyword evidence="8" id="KW-1185">Reference proteome</keyword>
<dbReference type="PANTHER" id="PTHR30118:SF15">
    <property type="entry name" value="TRANSCRIPTIONAL REGULATORY PROTEIN"/>
    <property type="match status" value="1"/>
</dbReference>
<dbReference type="Pfam" id="PF00126">
    <property type="entry name" value="HTH_1"/>
    <property type="match status" value="1"/>
</dbReference>
<dbReference type="eggNOG" id="COG0583">
    <property type="taxonomic scope" value="Bacteria"/>
</dbReference>
<dbReference type="SUPFAM" id="SSF53850">
    <property type="entry name" value="Periplasmic binding protein-like II"/>
    <property type="match status" value="1"/>
</dbReference>
<dbReference type="PROSITE" id="PS50931">
    <property type="entry name" value="HTH_LYSR"/>
    <property type="match status" value="1"/>
</dbReference>
<dbReference type="PATRIC" id="fig|1051646.9.peg.3567"/>
<dbReference type="Gene3D" id="3.40.190.10">
    <property type="entry name" value="Periplasmic binding protein-like II"/>
    <property type="match status" value="2"/>
</dbReference>